<proteinExistence type="predicted"/>
<dbReference type="SUPFAM" id="SSF57667">
    <property type="entry name" value="beta-beta-alpha zinc fingers"/>
    <property type="match status" value="1"/>
</dbReference>
<dbReference type="Gene3D" id="3.30.160.60">
    <property type="entry name" value="Classic Zinc Finger"/>
    <property type="match status" value="1"/>
</dbReference>
<keyword evidence="7" id="KW-0539">Nucleus</keyword>
<dbReference type="GO" id="GO:0005634">
    <property type="term" value="C:nucleus"/>
    <property type="evidence" value="ECO:0007669"/>
    <property type="project" value="UniProtKB-SubCell"/>
</dbReference>
<dbReference type="InterPro" id="IPR013087">
    <property type="entry name" value="Znf_C2H2_type"/>
</dbReference>
<evidence type="ECO:0000256" key="2">
    <source>
        <dbReference type="ARBA" id="ARBA00022723"/>
    </source>
</evidence>
<keyword evidence="4" id="KW-0862">Zinc</keyword>
<dbReference type="PROSITE" id="PS50157">
    <property type="entry name" value="ZINC_FINGER_C2H2_2"/>
    <property type="match status" value="1"/>
</dbReference>
<dbReference type="SMART" id="SM00355">
    <property type="entry name" value="ZnF_C2H2"/>
    <property type="match status" value="3"/>
</dbReference>
<evidence type="ECO:0000313" key="12">
    <source>
        <dbReference type="Proteomes" id="UP000027730"/>
    </source>
</evidence>
<feature type="region of interest" description="Disordered" evidence="9">
    <location>
        <begin position="147"/>
        <end position="179"/>
    </location>
</feature>
<evidence type="ECO:0000256" key="1">
    <source>
        <dbReference type="ARBA" id="ARBA00004123"/>
    </source>
</evidence>
<dbReference type="InterPro" id="IPR051061">
    <property type="entry name" value="Zinc_finger_trans_reg"/>
</dbReference>
<evidence type="ECO:0000313" key="11">
    <source>
        <dbReference type="EMBL" id="KEQ70436.1"/>
    </source>
</evidence>
<evidence type="ECO:0000256" key="6">
    <source>
        <dbReference type="ARBA" id="ARBA00023163"/>
    </source>
</evidence>
<name>A0A074X747_9PEZI</name>
<organism evidence="11 12">
    <name type="scientific">Aureobasidium namibiae CBS 147.97</name>
    <dbReference type="NCBI Taxonomy" id="1043004"/>
    <lineage>
        <taxon>Eukaryota</taxon>
        <taxon>Fungi</taxon>
        <taxon>Dikarya</taxon>
        <taxon>Ascomycota</taxon>
        <taxon>Pezizomycotina</taxon>
        <taxon>Dothideomycetes</taxon>
        <taxon>Dothideomycetidae</taxon>
        <taxon>Dothideales</taxon>
        <taxon>Saccotheciaceae</taxon>
        <taxon>Aureobasidium</taxon>
    </lineage>
</organism>
<evidence type="ECO:0000256" key="8">
    <source>
        <dbReference type="PROSITE-ProRule" id="PRU00042"/>
    </source>
</evidence>
<keyword evidence="2" id="KW-0479">Metal-binding</keyword>
<dbReference type="PANTHER" id="PTHR46179:SF13">
    <property type="entry name" value="C2H2-TYPE DOMAIN-CONTAINING PROTEIN"/>
    <property type="match status" value="1"/>
</dbReference>
<reference evidence="11 12" key="1">
    <citation type="journal article" date="2014" name="BMC Genomics">
        <title>Genome sequencing of four Aureobasidium pullulans varieties: biotechnological potential, stress tolerance, and description of new species.</title>
        <authorList>
            <person name="Gostin Ar C."/>
            <person name="Ohm R.A."/>
            <person name="Kogej T."/>
            <person name="Sonjak S."/>
            <person name="Turk M."/>
            <person name="Zajc J."/>
            <person name="Zalar P."/>
            <person name="Grube M."/>
            <person name="Sun H."/>
            <person name="Han J."/>
            <person name="Sharma A."/>
            <person name="Chiniquy J."/>
            <person name="Ngan C.Y."/>
            <person name="Lipzen A."/>
            <person name="Barry K."/>
            <person name="Grigoriev I.V."/>
            <person name="Gunde-Cimerman N."/>
        </authorList>
    </citation>
    <scope>NUCLEOTIDE SEQUENCE [LARGE SCALE GENOMIC DNA]</scope>
    <source>
        <strain evidence="11 12">CBS 147.97</strain>
    </source>
</reference>
<sequence length="280" mass="31373">MDLRANKHFSTTRIDGTDSGYASLNCQPLVCLQCGKTFKNKAEEKKHSSTHSRPFKCRIKNCTNTKGFATSNDLERHQKDIHLIKPKHGPQSYYRCVLPICSKREKIWSRKDNFKAHISRMHKHIAMDIDQLVARSEMTPTPAEMEHLARAKHAQAQNRSKGKQRTNEQPRQSSTAQCTKARLQVETAQAAIPLWQTNMPGYLDDMPSEAAEMGRMRVANTLVPNVVLSYPYGLPATQEGHDGFSGRHNSTDGGWDDMSDCSFAYSHESSAFGGGTSDFG</sequence>
<dbReference type="AlphaFoldDB" id="A0A074X747"/>
<dbReference type="GO" id="GO:0006357">
    <property type="term" value="P:regulation of transcription by RNA polymerase II"/>
    <property type="evidence" value="ECO:0007669"/>
    <property type="project" value="TreeGrafter"/>
</dbReference>
<dbReference type="InterPro" id="IPR036236">
    <property type="entry name" value="Znf_C2H2_sf"/>
</dbReference>
<evidence type="ECO:0000256" key="3">
    <source>
        <dbReference type="ARBA" id="ARBA00022771"/>
    </source>
</evidence>
<keyword evidence="5" id="KW-0805">Transcription regulation</keyword>
<gene>
    <name evidence="11" type="ORF">M436DRAFT_75273</name>
</gene>
<dbReference type="GO" id="GO:0008270">
    <property type="term" value="F:zinc ion binding"/>
    <property type="evidence" value="ECO:0007669"/>
    <property type="project" value="UniProtKB-KW"/>
</dbReference>
<evidence type="ECO:0000256" key="5">
    <source>
        <dbReference type="ARBA" id="ARBA00023015"/>
    </source>
</evidence>
<evidence type="ECO:0000256" key="7">
    <source>
        <dbReference type="ARBA" id="ARBA00023242"/>
    </source>
</evidence>
<evidence type="ECO:0000256" key="4">
    <source>
        <dbReference type="ARBA" id="ARBA00022833"/>
    </source>
</evidence>
<keyword evidence="12" id="KW-1185">Reference proteome</keyword>
<feature type="domain" description="C2H2-type" evidence="10">
    <location>
        <begin position="29"/>
        <end position="56"/>
    </location>
</feature>
<dbReference type="PROSITE" id="PS00028">
    <property type="entry name" value="ZINC_FINGER_C2H2_1"/>
    <property type="match status" value="1"/>
</dbReference>
<keyword evidence="3 8" id="KW-0863">Zinc-finger</keyword>
<dbReference type="GeneID" id="25415629"/>
<dbReference type="HOGENOM" id="CLU_1019354_0_0_1"/>
<dbReference type="EMBL" id="KL584717">
    <property type="protein sequence ID" value="KEQ70436.1"/>
    <property type="molecule type" value="Genomic_DNA"/>
</dbReference>
<keyword evidence="6" id="KW-0804">Transcription</keyword>
<dbReference type="OrthoDB" id="6077919at2759"/>
<comment type="subcellular location">
    <subcellularLocation>
        <location evidence="1">Nucleus</location>
    </subcellularLocation>
</comment>
<dbReference type="STRING" id="1043004.A0A074X747"/>
<dbReference type="PANTHER" id="PTHR46179">
    <property type="entry name" value="ZINC FINGER PROTEIN"/>
    <property type="match status" value="1"/>
</dbReference>
<dbReference type="Proteomes" id="UP000027730">
    <property type="component" value="Unassembled WGS sequence"/>
</dbReference>
<protein>
    <recommendedName>
        <fullName evidence="10">C2H2-type domain-containing protein</fullName>
    </recommendedName>
</protein>
<accession>A0A074X747</accession>
<dbReference type="RefSeq" id="XP_013424709.1">
    <property type="nucleotide sequence ID" value="XM_013569255.1"/>
</dbReference>
<feature type="compositionally biased region" description="Polar residues" evidence="9">
    <location>
        <begin position="167"/>
        <end position="178"/>
    </location>
</feature>
<evidence type="ECO:0000256" key="9">
    <source>
        <dbReference type="SAM" id="MobiDB-lite"/>
    </source>
</evidence>
<evidence type="ECO:0000259" key="10">
    <source>
        <dbReference type="PROSITE" id="PS50157"/>
    </source>
</evidence>